<evidence type="ECO:0000256" key="1">
    <source>
        <dbReference type="SAM" id="MobiDB-lite"/>
    </source>
</evidence>
<name>A0A0K6FUK0_9AGAM</name>
<evidence type="ECO:0000313" key="3">
    <source>
        <dbReference type="Proteomes" id="UP000044841"/>
    </source>
</evidence>
<sequence>MSAIVWPSVSRVFPFRSTHHTLLSLANPLSPPSPHCWPNGLNRGTPIRGGLRPIGFSGLLQRRIHHAPPYLPMMMREWRIIRKYSTIERLKPISRMEPVPLIKNHCKAKELSTEQLLSSVESWYNEGALGQLCLRGMDFEDFEDLYRELDQLGVELRFDWNNESRTAIIRARTTLSEMIGRWFGYQFVNLINRKLAQVAICGNPSVANMDRWELPIAIGPPKGDEQSSVLPDQYICLVQSDADGNRIHIPSIGSPRVVFETWESEYGYHMINKAFKYLYGTDSVNVVIFCIMTNIPLLKSCKTEPVPDKPFKAEISVWSRKANDLGHHLDPCDHKVGDSLDSVSQPDHADASASSLVPSEFNDRAREYFRPDPNNPGQEQRIYRRSPWVVLCDESAPIEHGEPQQELMLDVYDFLCPCSQCPDRDIRERNIAIPLKELGDLIKSGVGYKRGF</sequence>
<feature type="region of interest" description="Disordered" evidence="1">
    <location>
        <begin position="337"/>
        <end position="356"/>
    </location>
</feature>
<dbReference type="EMBL" id="CYGV01000935">
    <property type="protein sequence ID" value="CUA69734.1"/>
    <property type="molecule type" value="Genomic_DNA"/>
</dbReference>
<gene>
    <name evidence="2" type="ORF">RSOLAG22IIIB_08655</name>
</gene>
<protein>
    <submittedName>
        <fullName evidence="2">Uncharacterized protein</fullName>
    </submittedName>
</protein>
<organism evidence="2 3">
    <name type="scientific">Rhizoctonia solani</name>
    <dbReference type="NCBI Taxonomy" id="456999"/>
    <lineage>
        <taxon>Eukaryota</taxon>
        <taxon>Fungi</taxon>
        <taxon>Dikarya</taxon>
        <taxon>Basidiomycota</taxon>
        <taxon>Agaricomycotina</taxon>
        <taxon>Agaricomycetes</taxon>
        <taxon>Cantharellales</taxon>
        <taxon>Ceratobasidiaceae</taxon>
        <taxon>Rhizoctonia</taxon>
    </lineage>
</organism>
<dbReference type="AlphaFoldDB" id="A0A0K6FUK0"/>
<evidence type="ECO:0000313" key="2">
    <source>
        <dbReference type="EMBL" id="CUA69734.1"/>
    </source>
</evidence>
<proteinExistence type="predicted"/>
<keyword evidence="3" id="KW-1185">Reference proteome</keyword>
<accession>A0A0K6FUK0</accession>
<reference evidence="2 3" key="1">
    <citation type="submission" date="2015-07" db="EMBL/GenBank/DDBJ databases">
        <authorList>
            <person name="Noorani M."/>
        </authorList>
    </citation>
    <scope>NUCLEOTIDE SEQUENCE [LARGE SCALE GENOMIC DNA]</scope>
    <source>
        <strain evidence="2">BBA 69670</strain>
    </source>
</reference>
<dbReference type="Proteomes" id="UP000044841">
    <property type="component" value="Unassembled WGS sequence"/>
</dbReference>